<organism evidence="3 4">
    <name type="scientific">Colletotrichum sojae</name>
    <dbReference type="NCBI Taxonomy" id="2175907"/>
    <lineage>
        <taxon>Eukaryota</taxon>
        <taxon>Fungi</taxon>
        <taxon>Dikarya</taxon>
        <taxon>Ascomycota</taxon>
        <taxon>Pezizomycotina</taxon>
        <taxon>Sordariomycetes</taxon>
        <taxon>Hypocreomycetidae</taxon>
        <taxon>Glomerellales</taxon>
        <taxon>Glomerellaceae</taxon>
        <taxon>Colletotrichum</taxon>
        <taxon>Colletotrichum orchidearum species complex</taxon>
    </lineage>
</organism>
<dbReference type="InterPro" id="IPR004045">
    <property type="entry name" value="Glutathione_S-Trfase_N"/>
</dbReference>
<dbReference type="SUPFAM" id="SSF52833">
    <property type="entry name" value="Thioredoxin-like"/>
    <property type="match status" value="1"/>
</dbReference>
<dbReference type="AlphaFoldDB" id="A0A8H6J5J5"/>
<dbReference type="GO" id="GO:0016740">
    <property type="term" value="F:transferase activity"/>
    <property type="evidence" value="ECO:0007669"/>
    <property type="project" value="UniProtKB-KW"/>
</dbReference>
<comment type="similarity">
    <text evidence="1">Belongs to the GST superfamily.</text>
</comment>
<dbReference type="InterPro" id="IPR010987">
    <property type="entry name" value="Glutathione-S-Trfase_C-like"/>
</dbReference>
<sequence>MSALKPIVVYHANGGPNPYKVLIALAELNLPHTKSAVSDVKGAEFCKINPNGRVPAIMAPNNDDLILCGRHHRKWLLKQYLHFQMSGQGPYFGQAVWFYRQSEPNVQAKERYIEQVVRVFGVLDGILKDREYLVGDKFTYANLSFIPWIRVALGAPFFKEELWGKYDIATRFPNFVAWHERLNSRASVKVAYEPWAG</sequence>
<dbReference type="InterPro" id="IPR036249">
    <property type="entry name" value="Thioredoxin-like_sf"/>
</dbReference>
<feature type="domain" description="GST C-terminal" evidence="2">
    <location>
        <begin position="70"/>
        <end position="197"/>
    </location>
</feature>
<dbReference type="Gene3D" id="1.20.1050.10">
    <property type="match status" value="1"/>
</dbReference>
<evidence type="ECO:0000313" key="3">
    <source>
        <dbReference type="EMBL" id="KAF6806698.1"/>
    </source>
</evidence>
<dbReference type="PROSITE" id="PS50405">
    <property type="entry name" value="GST_CTER"/>
    <property type="match status" value="1"/>
</dbReference>
<dbReference type="Pfam" id="PF13417">
    <property type="entry name" value="GST_N_3"/>
    <property type="match status" value="1"/>
</dbReference>
<dbReference type="Pfam" id="PF00043">
    <property type="entry name" value="GST_C"/>
    <property type="match status" value="1"/>
</dbReference>
<dbReference type="PANTHER" id="PTHR44051:SF3">
    <property type="entry name" value="TRANSCRIPTIONAL REGULATOR URE2"/>
    <property type="match status" value="1"/>
</dbReference>
<keyword evidence="3" id="KW-0808">Transferase</keyword>
<evidence type="ECO:0000313" key="4">
    <source>
        <dbReference type="Proteomes" id="UP000652219"/>
    </source>
</evidence>
<dbReference type="InterPro" id="IPR004046">
    <property type="entry name" value="GST_C"/>
</dbReference>
<keyword evidence="4" id="KW-1185">Reference proteome</keyword>
<comment type="caution">
    <text evidence="3">The sequence shown here is derived from an EMBL/GenBank/DDBJ whole genome shotgun (WGS) entry which is preliminary data.</text>
</comment>
<protein>
    <submittedName>
        <fullName evidence="3">Glutathione s-transferase ii</fullName>
    </submittedName>
</protein>
<reference evidence="3 4" key="1">
    <citation type="journal article" date="2020" name="Phytopathology">
        <title>Genome Sequence Resources of Colletotrichum truncatum, C. plurivorum, C. musicola, and C. sojae: Four Species Pathogenic to Soybean (Glycine max).</title>
        <authorList>
            <person name="Rogerio F."/>
            <person name="Boufleur T.R."/>
            <person name="Ciampi-Guillardi M."/>
            <person name="Sukno S.A."/>
            <person name="Thon M.R."/>
            <person name="Massola Junior N.S."/>
            <person name="Baroncelli R."/>
        </authorList>
    </citation>
    <scope>NUCLEOTIDE SEQUENCE [LARGE SCALE GENOMIC DNA]</scope>
    <source>
        <strain evidence="3 4">LFN0009</strain>
    </source>
</reference>
<dbReference type="Gene3D" id="1.20.1050.130">
    <property type="match status" value="1"/>
</dbReference>
<dbReference type="EMBL" id="WIGN01000153">
    <property type="protein sequence ID" value="KAF6806698.1"/>
    <property type="molecule type" value="Genomic_DNA"/>
</dbReference>
<gene>
    <name evidence="3" type="ORF">CSOJ01_08682</name>
</gene>
<dbReference type="Proteomes" id="UP000652219">
    <property type="component" value="Unassembled WGS sequence"/>
</dbReference>
<accession>A0A8H6J5J5</accession>
<dbReference type="SUPFAM" id="SSF47616">
    <property type="entry name" value="GST C-terminal domain-like"/>
    <property type="match status" value="1"/>
</dbReference>
<proteinExistence type="inferred from homology"/>
<dbReference type="PANTHER" id="PTHR44051">
    <property type="entry name" value="GLUTATHIONE S-TRANSFERASE-RELATED"/>
    <property type="match status" value="1"/>
</dbReference>
<evidence type="ECO:0000256" key="1">
    <source>
        <dbReference type="ARBA" id="ARBA00007409"/>
    </source>
</evidence>
<evidence type="ECO:0000259" key="2">
    <source>
        <dbReference type="PROSITE" id="PS50405"/>
    </source>
</evidence>
<name>A0A8H6J5J5_9PEZI</name>
<dbReference type="InterPro" id="IPR036282">
    <property type="entry name" value="Glutathione-S-Trfase_C_sf"/>
</dbReference>